<dbReference type="OrthoDB" id="345121at2"/>
<proteinExistence type="predicted"/>
<evidence type="ECO:0000313" key="3">
    <source>
        <dbReference type="Proteomes" id="UP000238634"/>
    </source>
</evidence>
<feature type="transmembrane region" description="Helical" evidence="1">
    <location>
        <begin position="200"/>
        <end position="220"/>
    </location>
</feature>
<feature type="transmembrane region" description="Helical" evidence="1">
    <location>
        <begin position="6"/>
        <end position="25"/>
    </location>
</feature>
<dbReference type="AlphaFoldDB" id="A0A2T1D7M8"/>
<comment type="caution">
    <text evidence="2">The sequence shown here is derived from an EMBL/GenBank/DDBJ whole genome shotgun (WGS) entry which is preliminary data.</text>
</comment>
<accession>A0A2T1D7M8</accession>
<feature type="transmembrane region" description="Helical" evidence="1">
    <location>
        <begin position="232"/>
        <end position="257"/>
    </location>
</feature>
<keyword evidence="3" id="KW-1185">Reference proteome</keyword>
<dbReference type="EMBL" id="PVWG01000041">
    <property type="protein sequence ID" value="PSB16479.1"/>
    <property type="molecule type" value="Genomic_DNA"/>
</dbReference>
<protein>
    <submittedName>
        <fullName evidence="2">Sodium-dependent bicarbonate transport family permease</fullName>
    </submittedName>
</protein>
<feature type="transmembrane region" description="Helical" evidence="1">
    <location>
        <begin position="263"/>
        <end position="282"/>
    </location>
</feature>
<dbReference type="PANTHER" id="PTHR40400:SF1">
    <property type="entry name" value="SLR1512 PROTEIN"/>
    <property type="match status" value="1"/>
</dbReference>
<feature type="transmembrane region" description="Helical" evidence="1">
    <location>
        <begin position="170"/>
        <end position="188"/>
    </location>
</feature>
<dbReference type="InterPro" id="IPR010293">
    <property type="entry name" value="Sbt_1"/>
</dbReference>
<dbReference type="PANTHER" id="PTHR40400">
    <property type="entry name" value="SLR1512 PROTEIN"/>
    <property type="match status" value="1"/>
</dbReference>
<feature type="transmembrane region" description="Helical" evidence="1">
    <location>
        <begin position="66"/>
        <end position="88"/>
    </location>
</feature>
<reference evidence="2 3" key="1">
    <citation type="submission" date="2018-02" db="EMBL/GenBank/DDBJ databases">
        <authorList>
            <person name="Cohen D.B."/>
            <person name="Kent A.D."/>
        </authorList>
    </citation>
    <scope>NUCLEOTIDE SEQUENCE [LARGE SCALE GENOMIC DNA]</scope>
    <source>
        <strain evidence="2 3">ULC007</strain>
    </source>
</reference>
<dbReference type="RefSeq" id="WP_073073938.1">
    <property type="nucleotide sequence ID" value="NZ_MPPI01000027.1"/>
</dbReference>
<keyword evidence="1" id="KW-1133">Transmembrane helix</keyword>
<evidence type="ECO:0000313" key="2">
    <source>
        <dbReference type="EMBL" id="PSB16479.1"/>
    </source>
</evidence>
<dbReference type="Proteomes" id="UP000238634">
    <property type="component" value="Unassembled WGS sequence"/>
</dbReference>
<name>A0A2T1D7M8_9CYAN</name>
<reference evidence="2 3" key="2">
    <citation type="submission" date="2018-03" db="EMBL/GenBank/DDBJ databases">
        <title>The ancient ancestry and fast evolution of plastids.</title>
        <authorList>
            <person name="Moore K.R."/>
            <person name="Magnabosco C."/>
            <person name="Momper L."/>
            <person name="Gold D.A."/>
            <person name="Bosak T."/>
            <person name="Fournier G.P."/>
        </authorList>
    </citation>
    <scope>NUCLEOTIDE SEQUENCE [LARGE SCALE GENOMIC DNA]</scope>
    <source>
        <strain evidence="2 3">ULC007</strain>
    </source>
</reference>
<sequence length="323" mass="34581">MDVSLVVSNLLNPPVLFFFLGMLAVFVKSDLEIPSPIPKLFSLYLLIAIGFRGGSELVKSGITQDVFLMIGAAILMACVVPLYTFFILRIKLDPYNAAAIAATYGSISAVTFITAGSFLDQVGIASDGYMVAALALMESPAIVVGLILVKVFADNQDGQEFDWGEILRESFFNGSVFLLVGSIIIGILTGEHGEEVLKPFTQGLFYGALTFFLLDMGLVAAQRIQDLQKAGVFLIAFAILIPIFNAGVGIAIAKLIQMPQGNALLFAVLCASASYIAVPAALRLTVPEANPSLYISTALAVTFPFNILVGIPLYLYGINLFWS</sequence>
<gene>
    <name evidence="2" type="ORF">C7B65_21400</name>
</gene>
<feature type="transmembrane region" description="Helical" evidence="1">
    <location>
        <begin position="294"/>
        <end position="316"/>
    </location>
</feature>
<keyword evidence="1" id="KW-0472">Membrane</keyword>
<organism evidence="2 3">
    <name type="scientific">Phormidesmis priestleyi ULC007</name>
    <dbReference type="NCBI Taxonomy" id="1920490"/>
    <lineage>
        <taxon>Bacteria</taxon>
        <taxon>Bacillati</taxon>
        <taxon>Cyanobacteriota</taxon>
        <taxon>Cyanophyceae</taxon>
        <taxon>Leptolyngbyales</taxon>
        <taxon>Leptolyngbyaceae</taxon>
        <taxon>Phormidesmis</taxon>
    </lineage>
</organism>
<keyword evidence="1" id="KW-0812">Transmembrane</keyword>
<dbReference type="Pfam" id="PF05982">
    <property type="entry name" value="Sbt_1"/>
    <property type="match status" value="1"/>
</dbReference>
<feature type="transmembrane region" description="Helical" evidence="1">
    <location>
        <begin position="128"/>
        <end position="149"/>
    </location>
</feature>
<dbReference type="STRING" id="1920490.GCA_001895925_01312"/>
<evidence type="ECO:0000256" key="1">
    <source>
        <dbReference type="SAM" id="Phobius"/>
    </source>
</evidence>
<feature type="transmembrane region" description="Helical" evidence="1">
    <location>
        <begin position="95"/>
        <end position="116"/>
    </location>
</feature>